<evidence type="ECO:0000259" key="3">
    <source>
        <dbReference type="Pfam" id="PF17746"/>
    </source>
</evidence>
<dbReference type="EMBL" id="BFAX01000003">
    <property type="protein sequence ID" value="GBF36451.1"/>
    <property type="molecule type" value="Genomic_DNA"/>
</dbReference>
<dbReference type="Gene3D" id="3.40.1350.60">
    <property type="match status" value="1"/>
</dbReference>
<dbReference type="Pfam" id="PF03749">
    <property type="entry name" value="SfsA"/>
    <property type="match status" value="1"/>
</dbReference>
<dbReference type="InterPro" id="IPR041465">
    <property type="entry name" value="SfsA_N"/>
</dbReference>
<dbReference type="RefSeq" id="WP_229701921.1">
    <property type="nucleotide sequence ID" value="NZ_BFAX01000003.1"/>
</dbReference>
<dbReference type="InterPro" id="IPR040452">
    <property type="entry name" value="SfsA_C"/>
</dbReference>
<sequence length="229" mass="26494">MDLNNLGNLEVGKFIKRVNRFLGKIVIDSKERNCYIADTGRLRDILVRGRKIWVVKNREGLKTDYTLITVNVRGEWVLVNTSLHSFIAHRAIAKGILGFTPRKIEKEVKFKNSRFDFLVDNNTFVELKGCNLVKGGIGYFPDAPTKRGVKHLRELIEAKEMGYNAVILIMAVRDCKYFLPNWEIDKEFSEMFYRALERGVDFRGFKIKVEEDGKVYFNSTLKLGSIGRY</sequence>
<gene>
    <name evidence="1" type="primary">sfsA</name>
    <name evidence="4" type="ORF">MHHB_P0681</name>
</gene>
<dbReference type="AlphaFoldDB" id="A0A401HQL6"/>
<accession>A0A401HQL6</accession>
<organism evidence="4 5">
    <name type="scientific">Methanofervidicoccus abyssi</name>
    <dbReference type="NCBI Taxonomy" id="2082189"/>
    <lineage>
        <taxon>Archaea</taxon>
        <taxon>Methanobacteriati</taxon>
        <taxon>Methanobacteriota</taxon>
        <taxon>Methanomada group</taxon>
        <taxon>Methanococci</taxon>
        <taxon>Methanococcales</taxon>
        <taxon>Methanofervidicoccus</taxon>
    </lineage>
</organism>
<reference evidence="4 5" key="1">
    <citation type="journal article" date="2019" name="Int. J. Syst. Evol. Microbiol.">
        <title>Methanofervidicoccus abyssi gen. nov., sp. nov., a hydrogenotrophic methanogen, isolated from a hydrothermal vent chimney in the Mid-Cayman Spreading Center, the Caribbean Sea.</title>
        <authorList>
            <person name="Sakai S."/>
            <person name="Takaki Y."/>
            <person name="Miyazaki M."/>
            <person name="Ogawara M."/>
            <person name="Yanagawa K."/>
            <person name="Miyazaki J."/>
            <person name="Takai K."/>
        </authorList>
    </citation>
    <scope>NUCLEOTIDE SEQUENCE [LARGE SCALE GENOMIC DNA]</scope>
    <source>
        <strain evidence="4 5">HHB</strain>
    </source>
</reference>
<dbReference type="HAMAP" id="MF_00095">
    <property type="entry name" value="SfsA"/>
    <property type="match status" value="1"/>
</dbReference>
<dbReference type="PANTHER" id="PTHR30545:SF2">
    <property type="entry name" value="SUGAR FERMENTATION STIMULATION PROTEIN A"/>
    <property type="match status" value="1"/>
</dbReference>
<dbReference type="InterPro" id="IPR005224">
    <property type="entry name" value="SfsA"/>
</dbReference>
<evidence type="ECO:0000256" key="1">
    <source>
        <dbReference type="HAMAP-Rule" id="MF_00095"/>
    </source>
</evidence>
<protein>
    <recommendedName>
        <fullName evidence="1">Sugar fermentation stimulation protein homolog</fullName>
    </recommendedName>
</protein>
<dbReference type="GO" id="GO:0003677">
    <property type="term" value="F:DNA binding"/>
    <property type="evidence" value="ECO:0007669"/>
    <property type="project" value="InterPro"/>
</dbReference>
<dbReference type="PANTHER" id="PTHR30545">
    <property type="entry name" value="SUGAR FERMENTATION STIMULATION PROTEIN A"/>
    <property type="match status" value="1"/>
</dbReference>
<feature type="domain" description="Sugar fermentation stimulation protein C-terminal" evidence="2">
    <location>
        <begin position="84"/>
        <end position="212"/>
    </location>
</feature>
<evidence type="ECO:0000313" key="5">
    <source>
        <dbReference type="Proteomes" id="UP000290527"/>
    </source>
</evidence>
<dbReference type="Pfam" id="PF17746">
    <property type="entry name" value="SfsA_N"/>
    <property type="match status" value="1"/>
</dbReference>
<evidence type="ECO:0000313" key="4">
    <source>
        <dbReference type="EMBL" id="GBF36451.1"/>
    </source>
</evidence>
<proteinExistence type="inferred from homology"/>
<comment type="similarity">
    <text evidence="1">Belongs to the SfsA family.</text>
</comment>
<dbReference type="Gene3D" id="2.40.50.580">
    <property type="match status" value="1"/>
</dbReference>
<dbReference type="CDD" id="cd22357">
    <property type="entry name" value="SfsA-like"/>
    <property type="match status" value="1"/>
</dbReference>
<keyword evidence="5" id="KW-1185">Reference proteome</keyword>
<feature type="domain" description="SfsA N-terminal OB" evidence="3">
    <location>
        <begin position="15"/>
        <end position="79"/>
    </location>
</feature>
<name>A0A401HQL6_9EURY</name>
<dbReference type="NCBIfam" id="TIGR00230">
    <property type="entry name" value="sfsA"/>
    <property type="match status" value="1"/>
</dbReference>
<comment type="caution">
    <text evidence="4">The sequence shown here is derived from an EMBL/GenBank/DDBJ whole genome shotgun (WGS) entry which is preliminary data.</text>
</comment>
<dbReference type="Proteomes" id="UP000290527">
    <property type="component" value="Unassembled WGS sequence"/>
</dbReference>
<evidence type="ECO:0000259" key="2">
    <source>
        <dbReference type="Pfam" id="PF03749"/>
    </source>
</evidence>